<dbReference type="EMBL" id="NPDU01000026">
    <property type="protein sequence ID" value="PJZ61774.1"/>
    <property type="molecule type" value="Genomic_DNA"/>
</dbReference>
<keyword evidence="3" id="KW-1185">Reference proteome</keyword>
<dbReference type="EMBL" id="NPDV01000011">
    <property type="protein sequence ID" value="PJZ52755.1"/>
    <property type="molecule type" value="Genomic_DNA"/>
</dbReference>
<comment type="caution">
    <text evidence="1">The sequence shown here is derived from an EMBL/GenBank/DDBJ whole genome shotgun (WGS) entry which is preliminary data.</text>
</comment>
<reference evidence="3 4" key="1">
    <citation type="submission" date="2017-07" db="EMBL/GenBank/DDBJ databases">
        <title>Leptospira spp. isolated from tropical soils.</title>
        <authorList>
            <person name="Thibeaux R."/>
            <person name="Iraola G."/>
            <person name="Ferres I."/>
            <person name="Bierque E."/>
            <person name="Girault D."/>
            <person name="Soupe-Gilbert M.-E."/>
            <person name="Picardeau M."/>
            <person name="Goarant C."/>
        </authorList>
    </citation>
    <scope>NUCLEOTIDE SEQUENCE [LARGE SCALE GENOMIC DNA]</scope>
    <source>
        <strain evidence="1 4">FH2-B-C1</strain>
        <strain evidence="2 3">FH2-B-D1</strain>
    </source>
</reference>
<evidence type="ECO:0000313" key="2">
    <source>
        <dbReference type="EMBL" id="PJZ61774.1"/>
    </source>
</evidence>
<proteinExistence type="predicted"/>
<dbReference type="AlphaFoldDB" id="A0A2M9YMH8"/>
<evidence type="ECO:0000313" key="1">
    <source>
        <dbReference type="EMBL" id="PJZ52755.1"/>
    </source>
</evidence>
<sequence>MTGDSALSQKSEFHKPNFSLFKLSELRQIRKESVHSFSDAFFFLEKRESVPLGNDRILFLTSFPNSF</sequence>
<organism evidence="1 4">
    <name type="scientific">Leptospira adleri</name>
    <dbReference type="NCBI Taxonomy" id="2023186"/>
    <lineage>
        <taxon>Bacteria</taxon>
        <taxon>Pseudomonadati</taxon>
        <taxon>Spirochaetota</taxon>
        <taxon>Spirochaetia</taxon>
        <taxon>Leptospirales</taxon>
        <taxon>Leptospiraceae</taxon>
        <taxon>Leptospira</taxon>
    </lineage>
</organism>
<evidence type="ECO:0000313" key="4">
    <source>
        <dbReference type="Proteomes" id="UP000232188"/>
    </source>
</evidence>
<dbReference type="Proteomes" id="UP000232149">
    <property type="component" value="Unassembled WGS sequence"/>
</dbReference>
<evidence type="ECO:0000313" key="3">
    <source>
        <dbReference type="Proteomes" id="UP000232149"/>
    </source>
</evidence>
<accession>A0A2M9YMH8</accession>
<protein>
    <submittedName>
        <fullName evidence="1">Uncharacterized protein</fullName>
    </submittedName>
</protein>
<name>A0A2M9YMH8_9LEPT</name>
<dbReference type="Proteomes" id="UP000232188">
    <property type="component" value="Unassembled WGS sequence"/>
</dbReference>
<gene>
    <name evidence="2" type="ORF">CH376_11740</name>
    <name evidence="1" type="ORF">CH380_13460</name>
</gene>